<dbReference type="InterPro" id="IPR032808">
    <property type="entry name" value="DoxX"/>
</dbReference>
<evidence type="ECO:0000256" key="2">
    <source>
        <dbReference type="ARBA" id="ARBA00022692"/>
    </source>
</evidence>
<dbReference type="Proteomes" id="UP000035009">
    <property type="component" value="Unassembled WGS sequence"/>
</dbReference>
<dbReference type="AlphaFoldDB" id="M3VGA4"/>
<comment type="subcellular location">
    <subcellularLocation>
        <location evidence="1">Membrane</location>
        <topology evidence="1">Multi-pass membrane protein</topology>
    </subcellularLocation>
</comment>
<keyword evidence="4" id="KW-0472">Membrane</keyword>
<dbReference type="eggNOG" id="COG2259">
    <property type="taxonomic scope" value="Bacteria"/>
</dbReference>
<evidence type="ECO:0008006" key="7">
    <source>
        <dbReference type="Google" id="ProtNLM"/>
    </source>
</evidence>
<keyword evidence="3" id="KW-1133">Transmembrane helix</keyword>
<evidence type="ECO:0000313" key="5">
    <source>
        <dbReference type="EMBL" id="GAC80744.1"/>
    </source>
</evidence>
<dbReference type="GO" id="GO:0016020">
    <property type="term" value="C:membrane"/>
    <property type="evidence" value="ECO:0007669"/>
    <property type="project" value="UniProtKB-SubCell"/>
</dbReference>
<dbReference type="EMBL" id="BAOP01000021">
    <property type="protein sequence ID" value="GAC80744.1"/>
    <property type="molecule type" value="Genomic_DNA"/>
</dbReference>
<dbReference type="OrthoDB" id="329282at2"/>
<reference evidence="5 6" key="1">
    <citation type="submission" date="2013-02" db="EMBL/GenBank/DDBJ databases">
        <title>Whole genome shotgun sequence of Gordonia malaquae NBRC 108250.</title>
        <authorList>
            <person name="Yoshida I."/>
            <person name="Hosoyama A."/>
            <person name="Tsuchikane K."/>
            <person name="Ando Y."/>
            <person name="Baba S."/>
            <person name="Ohji S."/>
            <person name="Hamada M."/>
            <person name="Tamura T."/>
            <person name="Yamazoe A."/>
            <person name="Yamazaki S."/>
            <person name="Fujita N."/>
        </authorList>
    </citation>
    <scope>NUCLEOTIDE SEQUENCE [LARGE SCALE GENOMIC DNA]</scope>
    <source>
        <strain evidence="5 6">NBRC 108250</strain>
    </source>
</reference>
<evidence type="ECO:0000313" key="6">
    <source>
        <dbReference type="Proteomes" id="UP000035009"/>
    </source>
</evidence>
<accession>M3VGA4</accession>
<dbReference type="Pfam" id="PF07681">
    <property type="entry name" value="DoxX"/>
    <property type="match status" value="1"/>
</dbReference>
<protein>
    <recommendedName>
        <fullName evidence="7">DoxX family protein</fullName>
    </recommendedName>
</protein>
<evidence type="ECO:0000256" key="4">
    <source>
        <dbReference type="ARBA" id="ARBA00023136"/>
    </source>
</evidence>
<proteinExistence type="predicted"/>
<gene>
    <name evidence="5" type="ORF">GM1_021_00300</name>
</gene>
<name>M3VGA4_GORML</name>
<evidence type="ECO:0000256" key="1">
    <source>
        <dbReference type="ARBA" id="ARBA00004141"/>
    </source>
</evidence>
<keyword evidence="6" id="KW-1185">Reference proteome</keyword>
<keyword evidence="2" id="KW-0812">Transmembrane</keyword>
<organism evidence="5 6">
    <name type="scientific">Gordonia malaquae NBRC 108250</name>
    <dbReference type="NCBI Taxonomy" id="1223542"/>
    <lineage>
        <taxon>Bacteria</taxon>
        <taxon>Bacillati</taxon>
        <taxon>Actinomycetota</taxon>
        <taxon>Actinomycetes</taxon>
        <taxon>Mycobacteriales</taxon>
        <taxon>Gordoniaceae</taxon>
        <taxon>Gordonia</taxon>
    </lineage>
</organism>
<dbReference type="RefSeq" id="WP_008379968.1">
    <property type="nucleotide sequence ID" value="NZ_BAOP01000021.1"/>
</dbReference>
<dbReference type="STRING" id="410332.SAMN04488550_2626"/>
<comment type="caution">
    <text evidence="5">The sequence shown here is derived from an EMBL/GenBank/DDBJ whole genome shotgun (WGS) entry which is preliminary data.</text>
</comment>
<evidence type="ECO:0000256" key="3">
    <source>
        <dbReference type="ARBA" id="ARBA00022989"/>
    </source>
</evidence>
<sequence>MILRRIARPLLGTAFIASGIDAVTAPGGPARTAEPLLENVPADTETVIRVAGAVQVGAGLALAFGKAPRIASTVLAGTLVPTTVFASDFWNENDPAVRSAKQSAFVKNLGLLGGVLIASADTEGRPSLGWRGRRRLVDARESIVEALPGESGQDTFTASVNKAEHWAHQAADRVPTDKIAANASTLAASAKSRAEELAHTVADRAPEVLDATRHRAEQWAGEVAQHAPEAADTARRWRRSLAR</sequence>